<organism evidence="3 4">
    <name type="scientific">Crassostrea virginica</name>
    <name type="common">Eastern oyster</name>
    <dbReference type="NCBI Taxonomy" id="6565"/>
    <lineage>
        <taxon>Eukaryota</taxon>
        <taxon>Metazoa</taxon>
        <taxon>Spiralia</taxon>
        <taxon>Lophotrochozoa</taxon>
        <taxon>Mollusca</taxon>
        <taxon>Bivalvia</taxon>
        <taxon>Autobranchia</taxon>
        <taxon>Pteriomorphia</taxon>
        <taxon>Ostreida</taxon>
        <taxon>Ostreoidea</taxon>
        <taxon>Ostreidae</taxon>
        <taxon>Crassostrea</taxon>
    </lineage>
</organism>
<feature type="region of interest" description="Disordered" evidence="1">
    <location>
        <begin position="1"/>
        <end position="43"/>
    </location>
</feature>
<keyword evidence="2" id="KW-0472">Membrane</keyword>
<feature type="transmembrane region" description="Helical" evidence="2">
    <location>
        <begin position="110"/>
        <end position="135"/>
    </location>
</feature>
<dbReference type="KEGG" id="cvn:111100039"/>
<dbReference type="Proteomes" id="UP000694844">
    <property type="component" value="Chromosome 6"/>
</dbReference>
<protein>
    <submittedName>
        <fullName evidence="4">Uncharacterized protein LOC111100039</fullName>
    </submittedName>
</protein>
<dbReference type="GeneID" id="111100039"/>
<dbReference type="RefSeq" id="XP_022287334.1">
    <property type="nucleotide sequence ID" value="XM_022431626.1"/>
</dbReference>
<feature type="compositionally biased region" description="Polar residues" evidence="1">
    <location>
        <begin position="75"/>
        <end position="88"/>
    </location>
</feature>
<evidence type="ECO:0000256" key="1">
    <source>
        <dbReference type="SAM" id="MobiDB-lite"/>
    </source>
</evidence>
<name>A0A8B8ABN9_CRAVI</name>
<evidence type="ECO:0000256" key="2">
    <source>
        <dbReference type="SAM" id="Phobius"/>
    </source>
</evidence>
<sequence length="415" mass="45953">MEGRNRMNDFKEIDAQSTEESRHSENRFLRNKYRVPDENGRPSSFLRRVYNGTLARASDSWLNNQLRANFPKGGSSLQKVTSFSTPGLTSEDPDPSPEIDDDRRTCCTAVWIFLGITLILALGGGVMMIVMILSLSDENISGMCEETRFGKRCEHKCHCVNTSERCDQHSGVCKSGCISGWTGNSCQIITSVFDKSAVHVRLPSNETFQCSIKKLWYNWTSVQLAFLNETNTFIMVTVSQDGSTSFTDPRISVSLSSGNGADNVTFAFNLSEYSCDLEGLYECQFQMENNFTTQFGNTSVSFSAPPSNVSVIVQSENSNDVMDDTVNCTGTIHLNTTTLRLVAMSNGTDLAAGQNITRLLLESEMTSDCRHHVLVVYTGNFSSLAGRNVSCRAEDLVYGDNYFSTEEIINVKTTA</sequence>
<gene>
    <name evidence="4" type="primary">LOC111100039</name>
</gene>
<keyword evidence="3" id="KW-1185">Reference proteome</keyword>
<feature type="compositionally biased region" description="Basic and acidic residues" evidence="1">
    <location>
        <begin position="1"/>
        <end position="40"/>
    </location>
</feature>
<dbReference type="AlphaFoldDB" id="A0A8B8ABN9"/>
<evidence type="ECO:0000313" key="4">
    <source>
        <dbReference type="RefSeq" id="XP_022287334.1"/>
    </source>
</evidence>
<feature type="compositionally biased region" description="Acidic residues" evidence="1">
    <location>
        <begin position="91"/>
        <end position="100"/>
    </location>
</feature>
<accession>A0A8B8ABN9</accession>
<dbReference type="Gene3D" id="2.170.300.10">
    <property type="entry name" value="Tie2 ligand-binding domain superfamily"/>
    <property type="match status" value="1"/>
</dbReference>
<proteinExistence type="predicted"/>
<reference evidence="4" key="1">
    <citation type="submission" date="2025-08" db="UniProtKB">
        <authorList>
            <consortium name="RefSeq"/>
        </authorList>
    </citation>
    <scope>IDENTIFICATION</scope>
    <source>
        <tissue evidence="4">Whole sample</tissue>
    </source>
</reference>
<evidence type="ECO:0000313" key="3">
    <source>
        <dbReference type="Proteomes" id="UP000694844"/>
    </source>
</evidence>
<keyword evidence="2" id="KW-1133">Transmembrane helix</keyword>
<keyword evidence="2" id="KW-0812">Transmembrane</keyword>
<feature type="region of interest" description="Disordered" evidence="1">
    <location>
        <begin position="73"/>
        <end position="100"/>
    </location>
</feature>
<dbReference type="OrthoDB" id="6144115at2759"/>